<reference evidence="6 7" key="1">
    <citation type="journal article" date="2016" name="Nat. Commun.">
        <title>Thousands of microbial genomes shed light on interconnected biogeochemical processes in an aquifer system.</title>
        <authorList>
            <person name="Anantharaman K."/>
            <person name="Brown C.T."/>
            <person name="Hug L.A."/>
            <person name="Sharon I."/>
            <person name="Castelle C.J."/>
            <person name="Probst A.J."/>
            <person name="Thomas B.C."/>
            <person name="Singh A."/>
            <person name="Wilkins M.J."/>
            <person name="Karaoz U."/>
            <person name="Brodie E.L."/>
            <person name="Williams K.H."/>
            <person name="Hubbard S.S."/>
            <person name="Banfield J.F."/>
        </authorList>
    </citation>
    <scope>NUCLEOTIDE SEQUENCE [LARGE SCALE GENOMIC DNA]</scope>
</reference>
<dbReference type="GO" id="GO:0055085">
    <property type="term" value="P:transmembrane transport"/>
    <property type="evidence" value="ECO:0007669"/>
    <property type="project" value="UniProtKB-ARBA"/>
</dbReference>
<dbReference type="Proteomes" id="UP000177583">
    <property type="component" value="Unassembled WGS sequence"/>
</dbReference>
<dbReference type="InterPro" id="IPR050319">
    <property type="entry name" value="ABC_transp_ATP-bind"/>
</dbReference>
<dbReference type="PROSITE" id="PS00211">
    <property type="entry name" value="ABC_TRANSPORTER_1"/>
    <property type="match status" value="2"/>
</dbReference>
<dbReference type="SUPFAM" id="SSF52540">
    <property type="entry name" value="P-loop containing nucleoside triphosphate hydrolases"/>
    <property type="match status" value="2"/>
</dbReference>
<feature type="domain" description="ABC transporter" evidence="5">
    <location>
        <begin position="284"/>
        <end position="533"/>
    </location>
</feature>
<protein>
    <recommendedName>
        <fullName evidence="5">ABC transporter domain-containing protein</fullName>
    </recommendedName>
</protein>
<dbReference type="PROSITE" id="PS50893">
    <property type="entry name" value="ABC_TRANSPORTER_2"/>
    <property type="match status" value="2"/>
</dbReference>
<gene>
    <name evidence="6" type="ORF">A2557_09105</name>
</gene>
<evidence type="ECO:0000313" key="7">
    <source>
        <dbReference type="Proteomes" id="UP000177583"/>
    </source>
</evidence>
<evidence type="ECO:0000313" key="6">
    <source>
        <dbReference type="EMBL" id="OGH01722.1"/>
    </source>
</evidence>
<evidence type="ECO:0000256" key="2">
    <source>
        <dbReference type="ARBA" id="ARBA00022448"/>
    </source>
</evidence>
<accession>A0A1F6GU67</accession>
<keyword evidence="4" id="KW-0067">ATP-binding</keyword>
<proteinExistence type="inferred from homology"/>
<dbReference type="GO" id="GO:0016887">
    <property type="term" value="F:ATP hydrolysis activity"/>
    <property type="evidence" value="ECO:0007669"/>
    <property type="project" value="InterPro"/>
</dbReference>
<dbReference type="AlphaFoldDB" id="A0A1F6GU67"/>
<dbReference type="PANTHER" id="PTHR43776">
    <property type="entry name" value="TRANSPORT ATP-BINDING PROTEIN"/>
    <property type="match status" value="1"/>
</dbReference>
<comment type="similarity">
    <text evidence="1">Belongs to the ABC transporter superfamily.</text>
</comment>
<dbReference type="EMBL" id="MFNF01000029">
    <property type="protein sequence ID" value="OGH01722.1"/>
    <property type="molecule type" value="Genomic_DNA"/>
</dbReference>
<sequence length="543" mass="59057">MSQSAPVLSVKNLRLTVKRLGLEVVAGVSFAVYPGETVALLGESGAGKSTLFKAILQLLNNSQWDQEGEILFGSTQVNGLSPKELEQVRGPQVRCIFQEPALSLNPSLLIDRQLSEAVLAVEPGLNSTEVEARIDLALTEAGLSPSLVKGKYPAEVSGGQRQRVGIAMSLCAKAALLLADEPSNSLDSVTVTGLVESLLKLKAQGRIQSLLIVTHDLGVLRALGCERVLFMHQGELFEVGNIQEVLSNPRHPKLAEIVGQIKEIRALEKTVQKAKVLEDQEPLVSAKGVSFAYAKKGLWKKPGVPTLKDVEFQLAPGQFVGLVGNSGSGKSTLVKLLTRELEDYGGDLKFHGKSLVEHGLRKNRSFFFRNLQTIFQEPADTFDPSQTLGENLTECFTALGLGSEDILSIFDQLLGRLLLDKRMLAERPRNLSGGQKQRFALARAFGVKPLLLLADEPFNNLDLIAQQRLVELMLERKADPLHPLSCILVSHDIGLVSRICDQVWVVDQGRIVESGTVEEVLDRPKEAATLRLIHAAKALGSFG</sequence>
<organism evidence="6 7">
    <name type="scientific">Candidatus Lambdaproteobacteria bacterium RIFOXYD2_FULL_56_26</name>
    <dbReference type="NCBI Taxonomy" id="1817773"/>
    <lineage>
        <taxon>Bacteria</taxon>
        <taxon>Pseudomonadati</taxon>
        <taxon>Pseudomonadota</taxon>
        <taxon>Candidatus Lambdaproteobacteria</taxon>
    </lineage>
</organism>
<evidence type="ECO:0000256" key="3">
    <source>
        <dbReference type="ARBA" id="ARBA00022741"/>
    </source>
</evidence>
<dbReference type="GO" id="GO:0005524">
    <property type="term" value="F:ATP binding"/>
    <property type="evidence" value="ECO:0007669"/>
    <property type="project" value="UniProtKB-KW"/>
</dbReference>
<feature type="domain" description="ABC transporter" evidence="5">
    <location>
        <begin position="8"/>
        <end position="258"/>
    </location>
</feature>
<dbReference type="Pfam" id="PF00005">
    <property type="entry name" value="ABC_tran"/>
    <property type="match status" value="2"/>
</dbReference>
<evidence type="ECO:0000256" key="1">
    <source>
        <dbReference type="ARBA" id="ARBA00005417"/>
    </source>
</evidence>
<dbReference type="InterPro" id="IPR017871">
    <property type="entry name" value="ABC_transporter-like_CS"/>
</dbReference>
<dbReference type="InterPro" id="IPR003593">
    <property type="entry name" value="AAA+_ATPase"/>
</dbReference>
<keyword evidence="2" id="KW-0813">Transport</keyword>
<dbReference type="PANTHER" id="PTHR43776:SF7">
    <property type="entry name" value="D,D-DIPEPTIDE TRANSPORT ATP-BINDING PROTEIN DDPF-RELATED"/>
    <property type="match status" value="1"/>
</dbReference>
<dbReference type="InterPro" id="IPR027417">
    <property type="entry name" value="P-loop_NTPase"/>
</dbReference>
<dbReference type="SMART" id="SM00382">
    <property type="entry name" value="AAA"/>
    <property type="match status" value="2"/>
</dbReference>
<dbReference type="Gene3D" id="3.40.50.300">
    <property type="entry name" value="P-loop containing nucleotide triphosphate hydrolases"/>
    <property type="match status" value="2"/>
</dbReference>
<keyword evidence="3" id="KW-0547">Nucleotide-binding</keyword>
<evidence type="ECO:0000259" key="5">
    <source>
        <dbReference type="PROSITE" id="PS50893"/>
    </source>
</evidence>
<dbReference type="InterPro" id="IPR003439">
    <property type="entry name" value="ABC_transporter-like_ATP-bd"/>
</dbReference>
<name>A0A1F6GU67_9PROT</name>
<evidence type="ECO:0000256" key="4">
    <source>
        <dbReference type="ARBA" id="ARBA00022840"/>
    </source>
</evidence>
<comment type="caution">
    <text evidence="6">The sequence shown here is derived from an EMBL/GenBank/DDBJ whole genome shotgun (WGS) entry which is preliminary data.</text>
</comment>